<dbReference type="PROSITE" id="PS51208">
    <property type="entry name" value="AUTOTRANSPORTER"/>
    <property type="match status" value="1"/>
</dbReference>
<accession>A0A194AGU4</accession>
<evidence type="ECO:0000313" key="3">
    <source>
        <dbReference type="Proteomes" id="UP000095200"/>
    </source>
</evidence>
<dbReference type="Proteomes" id="UP000095200">
    <property type="component" value="Unassembled WGS sequence"/>
</dbReference>
<feature type="domain" description="Autotransporter" evidence="1">
    <location>
        <begin position="641"/>
        <end position="916"/>
    </location>
</feature>
<dbReference type="OrthoDB" id="5431911at2"/>
<dbReference type="AlphaFoldDB" id="A0A194AGU4"/>
<dbReference type="RefSeq" id="WP_069857956.1">
    <property type="nucleotide sequence ID" value="NZ_BDFE01000015.1"/>
</dbReference>
<dbReference type="EMBL" id="BDFE01000015">
    <property type="protein sequence ID" value="GAU08430.1"/>
    <property type="molecule type" value="Genomic_DNA"/>
</dbReference>
<comment type="caution">
    <text evidence="2">The sequence shown here is derived from an EMBL/GenBank/DDBJ whole genome shotgun (WGS) entry which is preliminary data.</text>
</comment>
<dbReference type="Pfam" id="PF03797">
    <property type="entry name" value="Autotransporter"/>
    <property type="match status" value="1"/>
</dbReference>
<sequence>MTATGGTATGYYTKQADAFAEAYGIFNKGDGDVYNTGPITLTAMGGTATSNSGSADAYAYAYAEAYGIDSGGDVDNTGAITTIVTGGTATSNSDVDVQVRAYGIDSGGDVDNTGAITVRATGGTAESSTKTASAQATAWGIGSKGDVHNTGAITLTAMGGTATSTSGSVNAFAEAYGISLNMYGSGDVYNNGDLTVTAMGGTATSNSGSADAYAYAYGISTEGGDYVYYNTGDLTVTATGANATLDGSGSFYTFTKAYGIFNEGDGNVDNAGALTVRATGGTVTITSGSANADASAEVYGISNKYDVRNTGAITVRATGGTATSDSGSADADADAYGIIKTYSGDVYNTGAITVRATGGTATSDSGSADASAGAYGIYMDAYYYSGDVHNTGAITVRATGGTATSDSGSAVADVFAYGIVTKGEVYNTGDITVSATGGGTGSSYAFGICFLKGENTLTNTGVIRAFGDKAYEVYLADNSSPTVTLKDTYNMNLDGDPDTGSIYVGYGSTLDLNNALLSLTAVGNDFQWDTEYTIFETNGTGKVNGSFSGTTAKNPAVVAAYHTRGTEDSSDDTVSLSYQPKASPSLTGINQLSSTISLAGNLVGQNMANHFFQPGLAQSDKSASRLYADSGMVMSDASAYSPGATRIVYMTPYYTNMDRDASPVGYDANTIGFMAGYELKYDNRLLGFHFGSAYTDLDFTGTGYSNNSEDQNLLSAGVHAMGAMDEWTLRGRVTGFYAMHDYEGLTGTNLEMDEDADYNTWGINAQVMGGRVFELGEHRILPEVGFNYLWLSRESYTTDADNDAWNVHYSSLDEHQIYSVASLRWLTSTQVGRVEVTPSVAAGVRYLLTDDDMDVDLSLPGSAPVTVTSEQDDLTATLSATVAFTQDDFSLEMTYAGEYNDDTTAHTGLIRASFMF</sequence>
<dbReference type="InterPro" id="IPR005546">
    <property type="entry name" value="Autotransporte_beta"/>
</dbReference>
<proteinExistence type="predicted"/>
<keyword evidence="3" id="KW-1185">Reference proteome</keyword>
<name>A0A194AGU4_9BACT</name>
<reference evidence="3" key="1">
    <citation type="submission" date="2016-06" db="EMBL/GenBank/DDBJ databases">
        <title>Draft genome sequence of Desulfoplanes formicivorans strain Pf12B.</title>
        <authorList>
            <person name="Watanabe M."/>
            <person name="Kojima H."/>
            <person name="Fukui M."/>
        </authorList>
    </citation>
    <scope>NUCLEOTIDE SEQUENCE [LARGE SCALE GENOMIC DNA]</scope>
    <source>
        <strain evidence="3">Pf12B</strain>
    </source>
</reference>
<dbReference type="SMART" id="SM00869">
    <property type="entry name" value="Autotransporter"/>
    <property type="match status" value="1"/>
</dbReference>
<protein>
    <recommendedName>
        <fullName evidence="1">Autotransporter domain-containing protein</fullName>
    </recommendedName>
</protein>
<organism evidence="2 3">
    <name type="scientific">Desulfoplanes formicivorans</name>
    <dbReference type="NCBI Taxonomy" id="1592317"/>
    <lineage>
        <taxon>Bacteria</taxon>
        <taxon>Pseudomonadati</taxon>
        <taxon>Thermodesulfobacteriota</taxon>
        <taxon>Desulfovibrionia</taxon>
        <taxon>Desulfovibrionales</taxon>
        <taxon>Desulfoplanaceae</taxon>
        <taxon>Desulfoplanes</taxon>
    </lineage>
</organism>
<gene>
    <name evidence="2" type="ORF">DPF_1139</name>
</gene>
<evidence type="ECO:0000259" key="1">
    <source>
        <dbReference type="PROSITE" id="PS51208"/>
    </source>
</evidence>
<evidence type="ECO:0000313" key="2">
    <source>
        <dbReference type="EMBL" id="GAU08430.1"/>
    </source>
</evidence>
<dbReference type="SUPFAM" id="SSF103515">
    <property type="entry name" value="Autotransporter"/>
    <property type="match status" value="1"/>
</dbReference>
<dbReference type="InterPro" id="IPR036709">
    <property type="entry name" value="Autotransporte_beta_dom_sf"/>
</dbReference>